<sequence>MLKVRAKCKTNDELQKGKAALENAGNMKRERKITALESLQTLYEIVLSLSDSRSRHKYNLEVERSRHAKELVRVERAHIKALQDTVRTTSAQLQRTKQDIAKVQDDTNAIRNWLGYETKQPYENINKIEAMVRKLENTMADYTSTSKNTEGVKSQKTSDCLTEVVNKIYEETKKLSNQFDELRRGISEARAELQQQQQQTRAEINTSTETLKNSVLAKTEESTQHIITKLEAECKISREHLDNWRPLTPPTIPAGQGDALFAEENPPRGTGVNRPFNIIAGRSPHLRCSSAGALIRHPQPQRSYPPPRPIPNYTVIVSSSNPKNTGENILDEIREALDTKSTGARAQIPKTNKPLVVIKDVLAYHKEEDIVVNIMSQNKHILGDLGVDSTALRVKYRRKARNPLECHPVLEVPPEVHKKLIEAEYIYIGLQKRPVQDQSPLVQCTKCLGYGHTKTLCTKTE</sequence>
<feature type="coiled-coil region" evidence="1">
    <location>
        <begin position="172"/>
        <end position="210"/>
    </location>
</feature>
<evidence type="ECO:0008006" key="4">
    <source>
        <dbReference type="Google" id="ProtNLM"/>
    </source>
</evidence>
<dbReference type="EMBL" id="OU893336">
    <property type="protein sequence ID" value="CAG9792685.1"/>
    <property type="molecule type" value="Genomic_DNA"/>
</dbReference>
<keyword evidence="3" id="KW-1185">Reference proteome</keyword>
<reference evidence="2" key="1">
    <citation type="submission" date="2021-12" db="EMBL/GenBank/DDBJ databases">
        <authorList>
            <person name="King R."/>
        </authorList>
    </citation>
    <scope>NUCLEOTIDE SEQUENCE</scope>
</reference>
<evidence type="ECO:0000256" key="1">
    <source>
        <dbReference type="SAM" id="Coils"/>
    </source>
</evidence>
<gene>
    <name evidence="2" type="ORF">DIATSA_LOCUS10195</name>
</gene>
<keyword evidence="1" id="KW-0175">Coiled coil</keyword>
<dbReference type="OrthoDB" id="10022108at2759"/>
<evidence type="ECO:0000313" key="2">
    <source>
        <dbReference type="EMBL" id="CAG9792685.1"/>
    </source>
</evidence>
<name>A0A9N9RAT1_9NEOP</name>
<organism evidence="2 3">
    <name type="scientific">Diatraea saccharalis</name>
    <name type="common">sugarcane borer</name>
    <dbReference type="NCBI Taxonomy" id="40085"/>
    <lineage>
        <taxon>Eukaryota</taxon>
        <taxon>Metazoa</taxon>
        <taxon>Ecdysozoa</taxon>
        <taxon>Arthropoda</taxon>
        <taxon>Hexapoda</taxon>
        <taxon>Insecta</taxon>
        <taxon>Pterygota</taxon>
        <taxon>Neoptera</taxon>
        <taxon>Endopterygota</taxon>
        <taxon>Lepidoptera</taxon>
        <taxon>Glossata</taxon>
        <taxon>Ditrysia</taxon>
        <taxon>Pyraloidea</taxon>
        <taxon>Crambidae</taxon>
        <taxon>Crambinae</taxon>
        <taxon>Diatraea</taxon>
    </lineage>
</organism>
<proteinExistence type="predicted"/>
<reference evidence="2" key="2">
    <citation type="submission" date="2022-10" db="EMBL/GenBank/DDBJ databases">
        <authorList>
            <consortium name="ENA_rothamsted_submissions"/>
            <consortium name="culmorum"/>
            <person name="King R."/>
        </authorList>
    </citation>
    <scope>NUCLEOTIDE SEQUENCE</scope>
</reference>
<evidence type="ECO:0000313" key="3">
    <source>
        <dbReference type="Proteomes" id="UP001153714"/>
    </source>
</evidence>
<dbReference type="Proteomes" id="UP001153714">
    <property type="component" value="Chromosome 5"/>
</dbReference>
<accession>A0A9N9RAT1</accession>
<feature type="coiled-coil region" evidence="1">
    <location>
        <begin position="79"/>
        <end position="145"/>
    </location>
</feature>
<protein>
    <recommendedName>
        <fullName evidence="4">Gag-like protein</fullName>
    </recommendedName>
</protein>
<dbReference type="AlphaFoldDB" id="A0A9N9RAT1"/>